<comment type="similarity">
    <text evidence="1">Belongs to the TMEM53 family.</text>
</comment>
<dbReference type="PANTHER" id="PTHR12265:SF30">
    <property type="entry name" value="TRANSMEMBRANE PROTEIN 53"/>
    <property type="match status" value="1"/>
</dbReference>
<proteinExistence type="inferred from homology"/>
<feature type="transmembrane region" description="Helical" evidence="8">
    <location>
        <begin position="178"/>
        <end position="199"/>
    </location>
</feature>
<dbReference type="SUPFAM" id="SSF53474">
    <property type="entry name" value="alpha/beta-Hydrolases"/>
    <property type="match status" value="1"/>
</dbReference>
<dbReference type="GO" id="GO:0005640">
    <property type="term" value="C:nuclear outer membrane"/>
    <property type="evidence" value="ECO:0007669"/>
    <property type="project" value="UniProtKB-SubCell"/>
</dbReference>
<evidence type="ECO:0000256" key="3">
    <source>
        <dbReference type="ARBA" id="ARBA00022989"/>
    </source>
</evidence>
<dbReference type="EMBL" id="WNWR01000184">
    <property type="protein sequence ID" value="KAE9989487.1"/>
    <property type="molecule type" value="Genomic_DNA"/>
</dbReference>
<dbReference type="PANTHER" id="PTHR12265">
    <property type="entry name" value="TRANSMEMBRANE PROTEIN 53"/>
    <property type="match status" value="1"/>
</dbReference>
<evidence type="ECO:0000256" key="5">
    <source>
        <dbReference type="ARBA" id="ARBA00023242"/>
    </source>
</evidence>
<keyword evidence="4 8" id="KW-0472">Membrane</keyword>
<sequence>MELEPKLTTPAGDGKPSSPLSEFSRLSKVVRLYQPPGSSQPIDPTAPTTILFCSWMDAHPKHIAYYTKTYMSLYPHARIILATMTVTQFMVQSEATRQAEVKEAVTALLSPPQEDERLFIHCLSNGGAKRVYSIAGVYQKATGSPLPVKAMVIDSAPGIPQFRRDLHALSVPARKLNWLLWAPYMTVVVAVASAIYVSVHWMPKWWWRELVWGPHEGVNDHALINPKCLKGFVYSKEDIIIDWRDVEGHAKLAEEKGYRVEKKLIEGAEHVKMFKGAGGEEDYWGFVKMIWDKAMD</sequence>
<comment type="caution">
    <text evidence="9">The sequence shown here is derived from an EMBL/GenBank/DDBJ whole genome shotgun (WGS) entry which is preliminary data.</text>
</comment>
<dbReference type="AlphaFoldDB" id="A0A8H3ZDP0"/>
<dbReference type="Proteomes" id="UP000490939">
    <property type="component" value="Unassembled WGS sequence"/>
</dbReference>
<evidence type="ECO:0000256" key="1">
    <source>
        <dbReference type="ARBA" id="ARBA00007387"/>
    </source>
</evidence>
<name>A0A8H3ZDP0_VENIN</name>
<protein>
    <recommendedName>
        <fullName evidence="11">Indole-diterpene biosynthesis protein PaxU</fullName>
    </recommendedName>
</protein>
<dbReference type="InterPro" id="IPR029058">
    <property type="entry name" value="AB_hydrolase_fold"/>
</dbReference>
<keyword evidence="5" id="KW-0539">Nucleus</keyword>
<evidence type="ECO:0000256" key="2">
    <source>
        <dbReference type="ARBA" id="ARBA00022692"/>
    </source>
</evidence>
<evidence type="ECO:0000256" key="8">
    <source>
        <dbReference type="SAM" id="Phobius"/>
    </source>
</evidence>
<keyword evidence="2 8" id="KW-0812">Transmembrane</keyword>
<gene>
    <name evidence="9" type="ORF">EG327_002643</name>
</gene>
<comment type="subcellular location">
    <subcellularLocation>
        <location evidence="6">Nucleus outer membrane</location>
        <topology evidence="6">Single-pass membrane protein</topology>
    </subcellularLocation>
</comment>
<keyword evidence="3 8" id="KW-1133">Transmembrane helix</keyword>
<evidence type="ECO:0000256" key="6">
    <source>
        <dbReference type="ARBA" id="ARBA00034303"/>
    </source>
</evidence>
<evidence type="ECO:0000256" key="7">
    <source>
        <dbReference type="SAM" id="MobiDB-lite"/>
    </source>
</evidence>
<organism evidence="9 10">
    <name type="scientific">Venturia inaequalis</name>
    <name type="common">Apple scab fungus</name>
    <dbReference type="NCBI Taxonomy" id="5025"/>
    <lineage>
        <taxon>Eukaryota</taxon>
        <taxon>Fungi</taxon>
        <taxon>Dikarya</taxon>
        <taxon>Ascomycota</taxon>
        <taxon>Pezizomycotina</taxon>
        <taxon>Dothideomycetes</taxon>
        <taxon>Pleosporomycetidae</taxon>
        <taxon>Venturiales</taxon>
        <taxon>Venturiaceae</taxon>
        <taxon>Venturia</taxon>
    </lineage>
</organism>
<dbReference type="InterPro" id="IPR008547">
    <property type="entry name" value="DUF829_TMEM53"/>
</dbReference>
<feature type="region of interest" description="Disordered" evidence="7">
    <location>
        <begin position="1"/>
        <end position="21"/>
    </location>
</feature>
<evidence type="ECO:0000313" key="10">
    <source>
        <dbReference type="Proteomes" id="UP000490939"/>
    </source>
</evidence>
<accession>A0A8H3ZDP0</accession>
<keyword evidence="10" id="KW-1185">Reference proteome</keyword>
<evidence type="ECO:0008006" key="11">
    <source>
        <dbReference type="Google" id="ProtNLM"/>
    </source>
</evidence>
<evidence type="ECO:0000313" key="9">
    <source>
        <dbReference type="EMBL" id="KAE9989487.1"/>
    </source>
</evidence>
<reference evidence="9 10" key="1">
    <citation type="submission" date="2019-07" db="EMBL/GenBank/DDBJ databases">
        <title>Venturia inaequalis Genome Resource.</title>
        <authorList>
            <person name="Lichtner F.J."/>
        </authorList>
    </citation>
    <scope>NUCLEOTIDE SEQUENCE [LARGE SCALE GENOMIC DNA]</scope>
    <source>
        <strain evidence="9 10">DMI_063113</strain>
    </source>
</reference>
<evidence type="ECO:0000256" key="4">
    <source>
        <dbReference type="ARBA" id="ARBA00023136"/>
    </source>
</evidence>
<dbReference type="Pfam" id="PF05705">
    <property type="entry name" value="DUF829"/>
    <property type="match status" value="1"/>
</dbReference>
<dbReference type="OrthoDB" id="77878at2759"/>